<evidence type="ECO:0000313" key="1">
    <source>
        <dbReference type="EMBL" id="KKN50485.1"/>
    </source>
</evidence>
<sequence>MVMQSRVGPDGQPEIVIPQKGLLDYLSRADDLLIQNLQALRALTELTARTSQRGPSGPGGFGSIEFKQKLINSDYKPYEVKSYPLDVARADERILVDGQALQAWTDGSLDGCSVKLNNKNESDAIAFDNFNPIIGLPFHVLYLTTPVQTGRTLRLLIAKEPYANMSPAQLETSLVQRFWPLTSDKDIHFTGAIATNAIEAENLTGLVSSEIRITGVVVQSKQALDYRLVLFNKDTMEDTDLDVDAIISEIEVDMASYSFRIAGANQYYMIINGLSVDYEDLDETREIHVALQNLSAASKNAGATGEVTVKFLYEERE</sequence>
<dbReference type="AlphaFoldDB" id="A0A0F9R1J7"/>
<organism evidence="1">
    <name type="scientific">marine sediment metagenome</name>
    <dbReference type="NCBI Taxonomy" id="412755"/>
    <lineage>
        <taxon>unclassified sequences</taxon>
        <taxon>metagenomes</taxon>
        <taxon>ecological metagenomes</taxon>
    </lineage>
</organism>
<reference evidence="1" key="1">
    <citation type="journal article" date="2015" name="Nature">
        <title>Complex archaea that bridge the gap between prokaryotes and eukaryotes.</title>
        <authorList>
            <person name="Spang A."/>
            <person name="Saw J.H."/>
            <person name="Jorgensen S.L."/>
            <person name="Zaremba-Niedzwiedzka K."/>
            <person name="Martijn J."/>
            <person name="Lind A.E."/>
            <person name="van Eijk R."/>
            <person name="Schleper C."/>
            <person name="Guy L."/>
            <person name="Ettema T.J."/>
        </authorList>
    </citation>
    <scope>NUCLEOTIDE SEQUENCE</scope>
</reference>
<protein>
    <submittedName>
        <fullName evidence="1">Uncharacterized protein</fullName>
    </submittedName>
</protein>
<dbReference type="EMBL" id="LAZR01001111">
    <property type="protein sequence ID" value="KKN50485.1"/>
    <property type="molecule type" value="Genomic_DNA"/>
</dbReference>
<comment type="caution">
    <text evidence="1">The sequence shown here is derived from an EMBL/GenBank/DDBJ whole genome shotgun (WGS) entry which is preliminary data.</text>
</comment>
<gene>
    <name evidence="1" type="ORF">LCGC14_0632100</name>
</gene>
<proteinExistence type="predicted"/>
<name>A0A0F9R1J7_9ZZZZ</name>
<accession>A0A0F9R1J7</accession>